<gene>
    <name evidence="1" type="ORF">ZIOFF_068774</name>
</gene>
<reference evidence="1 2" key="1">
    <citation type="submission" date="2020-08" db="EMBL/GenBank/DDBJ databases">
        <title>Plant Genome Project.</title>
        <authorList>
            <person name="Zhang R.-G."/>
        </authorList>
    </citation>
    <scope>NUCLEOTIDE SEQUENCE [LARGE SCALE GENOMIC DNA]</scope>
    <source>
        <tissue evidence="1">Rhizome</tissue>
    </source>
</reference>
<name>A0A8J5C537_ZINOF</name>
<dbReference type="EMBL" id="JACMSC010000020">
    <property type="protein sequence ID" value="KAG6471333.1"/>
    <property type="molecule type" value="Genomic_DNA"/>
</dbReference>
<accession>A0A8J5C537</accession>
<evidence type="ECO:0000313" key="1">
    <source>
        <dbReference type="EMBL" id="KAG6471333.1"/>
    </source>
</evidence>
<dbReference type="AlphaFoldDB" id="A0A8J5C537"/>
<organism evidence="1 2">
    <name type="scientific">Zingiber officinale</name>
    <name type="common">Ginger</name>
    <name type="synonym">Amomum zingiber</name>
    <dbReference type="NCBI Taxonomy" id="94328"/>
    <lineage>
        <taxon>Eukaryota</taxon>
        <taxon>Viridiplantae</taxon>
        <taxon>Streptophyta</taxon>
        <taxon>Embryophyta</taxon>
        <taxon>Tracheophyta</taxon>
        <taxon>Spermatophyta</taxon>
        <taxon>Magnoliopsida</taxon>
        <taxon>Liliopsida</taxon>
        <taxon>Zingiberales</taxon>
        <taxon>Zingiberaceae</taxon>
        <taxon>Zingiber</taxon>
    </lineage>
</organism>
<keyword evidence="2" id="KW-1185">Reference proteome</keyword>
<evidence type="ECO:0000313" key="2">
    <source>
        <dbReference type="Proteomes" id="UP000734854"/>
    </source>
</evidence>
<dbReference type="Proteomes" id="UP000734854">
    <property type="component" value="Unassembled WGS sequence"/>
</dbReference>
<proteinExistence type="predicted"/>
<sequence length="122" mass="13143">MTPESPTHPTNCGSEPSTCFECAALTGVCSDKEAGAPEVAVPEVPAAGLVVEVHGNGRVRHERVRVEATVASLQYAAVNLRARVVQVGRQCRIVRGRLRYAPSLLSLYQLCSSPWKQSRGKD</sequence>
<protein>
    <submittedName>
        <fullName evidence="1">Uncharacterized protein</fullName>
    </submittedName>
</protein>
<comment type="caution">
    <text evidence="1">The sequence shown here is derived from an EMBL/GenBank/DDBJ whole genome shotgun (WGS) entry which is preliminary data.</text>
</comment>